<dbReference type="AlphaFoldDB" id="A0AAX1EI46"/>
<dbReference type="SUPFAM" id="SSF53927">
    <property type="entry name" value="Cytidine deaminase-like"/>
    <property type="match status" value="1"/>
</dbReference>
<name>A0AAX1EI46_9GAMM</name>
<dbReference type="InterPro" id="IPR016193">
    <property type="entry name" value="Cytidine_deaminase-like"/>
</dbReference>
<sequence>MYWKKKQINYIKKKNLRINKIFQLSVNGLVLFALCLLPGIATADYPTETLIKNAMKNDPEPGKLKSYDYYMKILIELAKLNPKLPFSAMIINTNNGKILCTGLNLTKPNGNPIWTAEIVAIDNCAKQYPNHDWKNTALITTAEPDIMSQEAIIRFGIPLTVYGTSLPFIIKQGKPVVNIRAEYVIKHAPYYHGRIIGNVLENKTNHLYENLKANHIH</sequence>
<evidence type="ECO:0000313" key="3">
    <source>
        <dbReference type="Proteomes" id="UP000295517"/>
    </source>
</evidence>
<dbReference type="InterPro" id="IPR002125">
    <property type="entry name" value="CMP_dCMP_dom"/>
</dbReference>
<reference evidence="2 3" key="1">
    <citation type="submission" date="2019-03" db="EMBL/GenBank/DDBJ databases">
        <title>Diverse conjugative elements silence natural transformation in Legionella species.</title>
        <authorList>
            <person name="Durieux I."/>
            <person name="Ginevra C."/>
            <person name="Attaiech L."/>
            <person name="Picq K."/>
            <person name="Juan P.A."/>
            <person name="Jarraud S."/>
            <person name="Charpentier X."/>
        </authorList>
    </citation>
    <scope>NUCLEOTIDE SEQUENCE [LARGE SCALE GENOMIC DNA]</scope>
    <source>
        <strain evidence="2 3">HL-0427-4011</strain>
    </source>
</reference>
<accession>A0AAX1EI46</accession>
<dbReference type="EMBL" id="CP038254">
    <property type="protein sequence ID" value="QBR84734.1"/>
    <property type="molecule type" value="Genomic_DNA"/>
</dbReference>
<feature type="domain" description="CMP/dCMP-type deaminase" evidence="1">
    <location>
        <begin position="65"/>
        <end position="198"/>
    </location>
</feature>
<dbReference type="Gene3D" id="3.40.140.10">
    <property type="entry name" value="Cytidine Deaminase, domain 2"/>
    <property type="match status" value="1"/>
</dbReference>
<dbReference type="CDD" id="cd01285">
    <property type="entry name" value="nucleoside_deaminase"/>
    <property type="match status" value="1"/>
</dbReference>
<evidence type="ECO:0000313" key="2">
    <source>
        <dbReference type="EMBL" id="QBR84734.1"/>
    </source>
</evidence>
<evidence type="ECO:0000259" key="1">
    <source>
        <dbReference type="PROSITE" id="PS51747"/>
    </source>
</evidence>
<dbReference type="PROSITE" id="PS51747">
    <property type="entry name" value="CYT_DCMP_DEAMINASES_2"/>
    <property type="match status" value="1"/>
</dbReference>
<dbReference type="RefSeq" id="WP_135060918.1">
    <property type="nucleotide sequence ID" value="NZ_CP038254.1"/>
</dbReference>
<gene>
    <name evidence="2" type="ORF">E3983_10405</name>
</gene>
<dbReference type="GO" id="GO:0003824">
    <property type="term" value="F:catalytic activity"/>
    <property type="evidence" value="ECO:0007669"/>
    <property type="project" value="InterPro"/>
</dbReference>
<dbReference type="Proteomes" id="UP000295517">
    <property type="component" value="Chromosome"/>
</dbReference>
<proteinExistence type="predicted"/>
<protein>
    <submittedName>
        <fullName evidence="2">Nucleoside deaminase</fullName>
    </submittedName>
</protein>
<dbReference type="Pfam" id="PF00383">
    <property type="entry name" value="dCMP_cyt_deam_1"/>
    <property type="match status" value="1"/>
</dbReference>
<organism evidence="2 3">
    <name type="scientific">Legionella israelensis</name>
    <dbReference type="NCBI Taxonomy" id="454"/>
    <lineage>
        <taxon>Bacteria</taxon>
        <taxon>Pseudomonadati</taxon>
        <taxon>Pseudomonadota</taxon>
        <taxon>Gammaproteobacteria</taxon>
        <taxon>Legionellales</taxon>
        <taxon>Legionellaceae</taxon>
        <taxon>Legionella</taxon>
    </lineage>
</organism>